<gene>
    <name evidence="9" type="ORF">CK797_06375</name>
</gene>
<comment type="subcellular location">
    <subcellularLocation>
        <location evidence="1 8">Cell membrane</location>
        <topology evidence="1 8">Multi-pass membrane protein</topology>
    </subcellularLocation>
</comment>
<dbReference type="Proteomes" id="UP000239920">
    <property type="component" value="Unassembled WGS sequence"/>
</dbReference>
<feature type="transmembrane region" description="Helical" evidence="8">
    <location>
        <begin position="190"/>
        <end position="209"/>
    </location>
</feature>
<evidence type="ECO:0000256" key="1">
    <source>
        <dbReference type="ARBA" id="ARBA00004651"/>
    </source>
</evidence>
<dbReference type="InterPro" id="IPR002781">
    <property type="entry name" value="TM_pro_TauE-like"/>
</dbReference>
<evidence type="ECO:0000313" key="10">
    <source>
        <dbReference type="Proteomes" id="UP000239920"/>
    </source>
</evidence>
<evidence type="ECO:0000256" key="6">
    <source>
        <dbReference type="ARBA" id="ARBA00022989"/>
    </source>
</evidence>
<evidence type="ECO:0000256" key="3">
    <source>
        <dbReference type="ARBA" id="ARBA00022448"/>
    </source>
</evidence>
<dbReference type="InterPro" id="IPR052017">
    <property type="entry name" value="TSUP"/>
</dbReference>
<keyword evidence="7 8" id="KW-0472">Membrane</keyword>
<dbReference type="PANTHER" id="PTHR30269:SF0">
    <property type="entry name" value="MEMBRANE TRANSPORTER PROTEIN YFCA-RELATED"/>
    <property type="match status" value="1"/>
</dbReference>
<proteinExistence type="inferred from homology"/>
<evidence type="ECO:0000256" key="4">
    <source>
        <dbReference type="ARBA" id="ARBA00022475"/>
    </source>
</evidence>
<dbReference type="PANTHER" id="PTHR30269">
    <property type="entry name" value="TRANSMEMBRANE PROTEIN YFCA"/>
    <property type="match status" value="1"/>
</dbReference>
<evidence type="ECO:0000256" key="5">
    <source>
        <dbReference type="ARBA" id="ARBA00022692"/>
    </source>
</evidence>
<feature type="transmembrane region" description="Helical" evidence="8">
    <location>
        <begin position="214"/>
        <end position="232"/>
    </location>
</feature>
<evidence type="ECO:0000256" key="8">
    <source>
        <dbReference type="RuleBase" id="RU363041"/>
    </source>
</evidence>
<accession>A0A2J6NM59</accession>
<feature type="transmembrane region" description="Helical" evidence="8">
    <location>
        <begin position="43"/>
        <end position="63"/>
    </location>
</feature>
<name>A0A2J6NM59_9LACO</name>
<evidence type="ECO:0000313" key="9">
    <source>
        <dbReference type="EMBL" id="PMB82403.1"/>
    </source>
</evidence>
<protein>
    <recommendedName>
        <fullName evidence="8">Probable membrane transporter protein</fullName>
    </recommendedName>
</protein>
<organism evidence="9 10">
    <name type="scientific">Limosilactobacillus pontis</name>
    <dbReference type="NCBI Taxonomy" id="35787"/>
    <lineage>
        <taxon>Bacteria</taxon>
        <taxon>Bacillati</taxon>
        <taxon>Bacillota</taxon>
        <taxon>Bacilli</taxon>
        <taxon>Lactobacillales</taxon>
        <taxon>Lactobacillaceae</taxon>
        <taxon>Limosilactobacillus</taxon>
    </lineage>
</organism>
<feature type="transmembrane region" description="Helical" evidence="8">
    <location>
        <begin position="75"/>
        <end position="94"/>
    </location>
</feature>
<evidence type="ECO:0000256" key="7">
    <source>
        <dbReference type="ARBA" id="ARBA00023136"/>
    </source>
</evidence>
<dbReference type="EMBL" id="PNFV01000006">
    <property type="protein sequence ID" value="PMB82403.1"/>
    <property type="molecule type" value="Genomic_DNA"/>
</dbReference>
<reference evidence="9 10" key="1">
    <citation type="submission" date="2017-09" db="EMBL/GenBank/DDBJ databases">
        <title>Bacterial strain isolated from the female urinary microbiota.</title>
        <authorList>
            <person name="Thomas-White K."/>
            <person name="Kumar N."/>
            <person name="Forster S."/>
            <person name="Putonti C."/>
            <person name="Lawley T."/>
            <person name="Wolfe A.J."/>
        </authorList>
    </citation>
    <scope>NUCLEOTIDE SEQUENCE [LARGE SCALE GENOMIC DNA]</scope>
    <source>
        <strain evidence="9 10">UMB0683</strain>
    </source>
</reference>
<evidence type="ECO:0000256" key="2">
    <source>
        <dbReference type="ARBA" id="ARBA00009142"/>
    </source>
</evidence>
<keyword evidence="6 8" id="KW-1133">Transmembrane helix</keyword>
<feature type="transmembrane region" description="Helical" evidence="8">
    <location>
        <begin position="100"/>
        <end position="118"/>
    </location>
</feature>
<feature type="transmembrane region" description="Helical" evidence="8">
    <location>
        <begin position="144"/>
        <end position="170"/>
    </location>
</feature>
<sequence>MSELVSIILLIIIGILAGITSAAAGLASLVSYPSLLAMGLSPVMANVTSCFSTVASGYSSVVASAKELRNNRRQMWLMIPVVLTGAIIGALLLFALPSKWFQELVPICIGIAGVILIMPHHPRQAHAELVQNSRMFGRSRLHRFLAWVGIFIVGIYSGYFNAGAGVMMLTLLTVVNRQQSFAVNNALKNVAMTATNTMAAIIFAIEAVIYWQYVLPLFVGNILGGILGPIIVRRLPGRLMQIIVGSGALILAVSLVIRNMM</sequence>
<dbReference type="AlphaFoldDB" id="A0A2J6NM59"/>
<feature type="transmembrane region" description="Helical" evidence="8">
    <location>
        <begin position="238"/>
        <end position="257"/>
    </location>
</feature>
<comment type="caution">
    <text evidence="9">The sequence shown here is derived from an EMBL/GenBank/DDBJ whole genome shotgun (WGS) entry which is preliminary data.</text>
</comment>
<keyword evidence="3" id="KW-0813">Transport</keyword>
<dbReference type="OrthoDB" id="2329556at2"/>
<feature type="transmembrane region" description="Helical" evidence="8">
    <location>
        <begin position="7"/>
        <end position="31"/>
    </location>
</feature>
<dbReference type="RefSeq" id="WP_104688927.1">
    <property type="nucleotide sequence ID" value="NZ_JBKTHY010000005.1"/>
</dbReference>
<dbReference type="Pfam" id="PF01925">
    <property type="entry name" value="TauE"/>
    <property type="match status" value="1"/>
</dbReference>
<comment type="similarity">
    <text evidence="2 8">Belongs to the 4-toluene sulfonate uptake permease (TSUP) (TC 2.A.102) family.</text>
</comment>
<keyword evidence="5 8" id="KW-0812">Transmembrane</keyword>
<dbReference type="GO" id="GO:0005886">
    <property type="term" value="C:plasma membrane"/>
    <property type="evidence" value="ECO:0007669"/>
    <property type="project" value="UniProtKB-SubCell"/>
</dbReference>
<keyword evidence="4 8" id="KW-1003">Cell membrane</keyword>